<evidence type="ECO:0000313" key="4">
    <source>
        <dbReference type="EMBL" id="AKV78816.1"/>
    </source>
</evidence>
<sequence>MSPKKIYDLSVTLQPYMPIWPTNPMVEIKPVGIMSRDGYNVETISFATHTGTHIDAPYHFDEYGVTVDKIDLHVLVNKGYCISPKTKGKEITAEALKEVWKPEYDGKTILIRTGWDKKRAFTKEFLYDFPGLSLDGAEFIISHGVKLVGIDTLGIEPYDHTDFRVHKKLLSSGIVVIEDLANLDQLEPGKEYLIVALPIKVGRGSGAMARVIAMEE</sequence>
<evidence type="ECO:0000313" key="7">
    <source>
        <dbReference type="Proteomes" id="UP000029084"/>
    </source>
</evidence>
<evidence type="ECO:0000313" key="1">
    <source>
        <dbReference type="EMBL" id="AIM27453.1"/>
    </source>
</evidence>
<dbReference type="GO" id="GO:0004061">
    <property type="term" value="F:arylformamidase activity"/>
    <property type="evidence" value="ECO:0007669"/>
    <property type="project" value="UniProtKB-EC"/>
</dbReference>
<protein>
    <submittedName>
        <fullName evidence="1">Kynurenine formamidase</fullName>
        <ecNumber evidence="1">3.5.1.9</ecNumber>
    </submittedName>
    <submittedName>
        <fullName evidence="2">Metal-dependent hydrolase</fullName>
    </submittedName>
</protein>
<evidence type="ECO:0000313" key="3">
    <source>
        <dbReference type="EMBL" id="AKV76564.1"/>
    </source>
</evidence>
<dbReference type="GeneID" id="91755809"/>
<dbReference type="GO" id="GO:0019441">
    <property type="term" value="P:L-tryptophan catabolic process to kynurenine"/>
    <property type="evidence" value="ECO:0007669"/>
    <property type="project" value="InterPro"/>
</dbReference>
<dbReference type="OrthoDB" id="9014at2157"/>
<dbReference type="Proteomes" id="UP000056255">
    <property type="component" value="Chromosome"/>
</dbReference>
<gene>
    <name evidence="1" type="ORF">HA72_1310</name>
    <name evidence="2" type="ORF">MsedA_1328</name>
    <name evidence="3" type="ORF">MsedB_1330</name>
    <name evidence="4" type="ORF">MsedC_1328</name>
    <name evidence="5" type="ORF">MsedD_1329</name>
    <name evidence="6" type="ORF">MsedE_1334</name>
</gene>
<keyword evidence="1" id="KW-0378">Hydrolase</keyword>
<proteinExistence type="predicted"/>
<dbReference type="EMBL" id="CP012176">
    <property type="protein sequence ID" value="AKV83299.1"/>
    <property type="molecule type" value="Genomic_DNA"/>
</dbReference>
<evidence type="ECO:0000313" key="2">
    <source>
        <dbReference type="EMBL" id="AKV74325.1"/>
    </source>
</evidence>
<evidence type="ECO:0000313" key="9">
    <source>
        <dbReference type="Proteomes" id="UP000061362"/>
    </source>
</evidence>
<dbReference type="PANTHER" id="PTHR31118:SF12">
    <property type="entry name" value="CYCLASE-LIKE PROTEIN 2"/>
    <property type="match status" value="1"/>
</dbReference>
<reference evidence="1 7" key="1">
    <citation type="journal article" date="2014" name="J. Bacteriol.">
        <title>Role of an Archaeal PitA Transporter in the Copper and Arsenic Resistance of Metallosphaera sedula, an Extreme Thermoacidophile.</title>
        <authorList>
            <person name="McCarthy S."/>
            <person name="Ai C."/>
            <person name="Wheaton G."/>
            <person name="Tevatia R."/>
            <person name="Eckrich V."/>
            <person name="Kelly R."/>
            <person name="Blum P."/>
        </authorList>
    </citation>
    <scope>NUCLEOTIDE SEQUENCE [LARGE SCALE GENOMIC DNA]</scope>
    <source>
        <strain evidence="1 7">CuR1</strain>
    </source>
</reference>
<evidence type="ECO:0000313" key="6">
    <source>
        <dbReference type="EMBL" id="AKV83299.1"/>
    </source>
</evidence>
<dbReference type="InterPro" id="IPR007325">
    <property type="entry name" value="KFase/CYL"/>
</dbReference>
<dbReference type="InterPro" id="IPR037175">
    <property type="entry name" value="KFase_sf"/>
</dbReference>
<dbReference type="EMBL" id="CP012175">
    <property type="protein sequence ID" value="AKV81061.1"/>
    <property type="molecule type" value="Genomic_DNA"/>
</dbReference>
<evidence type="ECO:0000313" key="8">
    <source>
        <dbReference type="Proteomes" id="UP000056255"/>
    </source>
</evidence>
<dbReference type="PATRIC" id="fig|43687.5.peg.1431"/>
<dbReference type="Proteomes" id="UP000061362">
    <property type="component" value="Chromosome"/>
</dbReference>
<dbReference type="Proteomes" id="UP000062398">
    <property type="component" value="Chromosome"/>
</dbReference>
<dbReference type="EMBL" id="CP012174">
    <property type="protein sequence ID" value="AKV78816.1"/>
    <property type="molecule type" value="Genomic_DNA"/>
</dbReference>
<dbReference type="OMA" id="THWGAPA"/>
<dbReference type="Proteomes" id="UP000068832">
    <property type="component" value="Chromosome"/>
</dbReference>
<dbReference type="RefSeq" id="WP_012021255.1">
    <property type="nucleotide sequence ID" value="NZ_AP019770.1"/>
</dbReference>
<dbReference type="EC" id="3.5.1.9" evidence="1"/>
<reference evidence="9 10" key="2">
    <citation type="journal article" date="2015" name="Genome Announc.">
        <title>Complete Genome Sequences of Evolved Arsenate-Resistant Metallosphaera sedula Strains.</title>
        <authorList>
            <person name="Ai C."/>
            <person name="McCarthy S."/>
            <person name="Schackwitz W."/>
            <person name="Martin J."/>
            <person name="Lipzen A."/>
            <person name="Blum P."/>
        </authorList>
    </citation>
    <scope>NUCLEOTIDE SEQUENCE [LARGE SCALE GENOMIC DNA]</scope>
    <source>
        <strain evidence="4 10">ARS120-1</strain>
        <strain evidence="5 9">ARS120-2</strain>
        <strain evidence="2 12">ARS50-1</strain>
        <strain evidence="3 11">ARS50-2</strain>
    </source>
</reference>
<dbReference type="EMBL" id="CP008822">
    <property type="protein sequence ID" value="AIM27453.1"/>
    <property type="molecule type" value="Genomic_DNA"/>
</dbReference>
<accession>A0A088E638</accession>
<reference evidence="6 8" key="3">
    <citation type="submission" date="2015-07" db="EMBL/GenBank/DDBJ databases">
        <title>Physiological, transcriptional responses and genome re-sequencing of acid resistant extremely thermoacidophilic Metallosphaera sedula SARC-M1.</title>
        <authorList>
            <person name="Ai C."/>
            <person name="McCarthy S."/>
            <person name="Eckrich V."/>
            <person name="Rudrappa D."/>
            <person name="Qiu G."/>
            <person name="Blum P."/>
        </authorList>
    </citation>
    <scope>NUCLEOTIDE SEQUENCE [LARGE SCALE GENOMIC DNA]</scope>
    <source>
        <strain evidence="6 8">SARC-M1</strain>
    </source>
</reference>
<organism evidence="1 7">
    <name type="scientific">Metallosphaera sedula</name>
    <dbReference type="NCBI Taxonomy" id="43687"/>
    <lineage>
        <taxon>Archaea</taxon>
        <taxon>Thermoproteota</taxon>
        <taxon>Thermoprotei</taxon>
        <taxon>Sulfolobales</taxon>
        <taxon>Sulfolobaceae</taxon>
        <taxon>Metallosphaera</taxon>
    </lineage>
</organism>
<dbReference type="PANTHER" id="PTHR31118">
    <property type="entry name" value="CYCLASE-LIKE PROTEIN 2"/>
    <property type="match status" value="1"/>
</dbReference>
<dbReference type="EMBL" id="CP012172">
    <property type="protein sequence ID" value="AKV74325.1"/>
    <property type="molecule type" value="Genomic_DNA"/>
</dbReference>
<dbReference type="Proteomes" id="UP000029084">
    <property type="component" value="Chromosome"/>
</dbReference>
<dbReference type="EMBL" id="CP012173">
    <property type="protein sequence ID" value="AKV76564.1"/>
    <property type="molecule type" value="Genomic_DNA"/>
</dbReference>
<dbReference type="SUPFAM" id="SSF102198">
    <property type="entry name" value="Putative cyclase"/>
    <property type="match status" value="1"/>
</dbReference>
<dbReference type="Proteomes" id="UP000062475">
    <property type="component" value="Chromosome"/>
</dbReference>
<evidence type="ECO:0000313" key="12">
    <source>
        <dbReference type="Proteomes" id="UP000068832"/>
    </source>
</evidence>
<evidence type="ECO:0000313" key="11">
    <source>
        <dbReference type="Proteomes" id="UP000062475"/>
    </source>
</evidence>
<evidence type="ECO:0000313" key="5">
    <source>
        <dbReference type="EMBL" id="AKV81061.1"/>
    </source>
</evidence>
<dbReference type="Pfam" id="PF04199">
    <property type="entry name" value="Cyclase"/>
    <property type="match status" value="1"/>
</dbReference>
<name>A0A088E638_9CREN</name>
<dbReference type="AlphaFoldDB" id="A0A088E638"/>
<evidence type="ECO:0000313" key="10">
    <source>
        <dbReference type="Proteomes" id="UP000062398"/>
    </source>
</evidence>
<dbReference type="Gene3D" id="3.50.30.50">
    <property type="entry name" value="Putative cyclase"/>
    <property type="match status" value="1"/>
</dbReference>